<dbReference type="Pfam" id="PF13508">
    <property type="entry name" value="Acetyltransf_7"/>
    <property type="match status" value="1"/>
</dbReference>
<dbReference type="InterPro" id="IPR016181">
    <property type="entry name" value="Acyl_CoA_acyltransferase"/>
</dbReference>
<gene>
    <name evidence="3" type="primary">Aste57867_23769</name>
    <name evidence="2" type="ORF">As57867_023696</name>
    <name evidence="3" type="ORF">ASTE57867_23769</name>
</gene>
<dbReference type="SUPFAM" id="SSF55729">
    <property type="entry name" value="Acyl-CoA N-acyltransferases (Nat)"/>
    <property type="match status" value="1"/>
</dbReference>
<keyword evidence="4" id="KW-1185">Reference proteome</keyword>
<dbReference type="Proteomes" id="UP000332933">
    <property type="component" value="Unassembled WGS sequence"/>
</dbReference>
<feature type="domain" description="N-acetyltransferase" evidence="1">
    <location>
        <begin position="35"/>
        <end position="202"/>
    </location>
</feature>
<organism evidence="3 4">
    <name type="scientific">Aphanomyces stellatus</name>
    <dbReference type="NCBI Taxonomy" id="120398"/>
    <lineage>
        <taxon>Eukaryota</taxon>
        <taxon>Sar</taxon>
        <taxon>Stramenopiles</taxon>
        <taxon>Oomycota</taxon>
        <taxon>Saprolegniomycetes</taxon>
        <taxon>Saprolegniales</taxon>
        <taxon>Verrucalvaceae</taxon>
        <taxon>Aphanomyces</taxon>
    </lineage>
</organism>
<dbReference type="EMBL" id="CAADRA010007331">
    <property type="protein sequence ID" value="VFU00414.1"/>
    <property type="molecule type" value="Genomic_DNA"/>
</dbReference>
<dbReference type="CDD" id="cd04301">
    <property type="entry name" value="NAT_SF"/>
    <property type="match status" value="1"/>
</dbReference>
<dbReference type="Gene3D" id="3.40.630.30">
    <property type="match status" value="1"/>
</dbReference>
<dbReference type="EMBL" id="VJMH01007305">
    <property type="protein sequence ID" value="KAF0684243.1"/>
    <property type="molecule type" value="Genomic_DNA"/>
</dbReference>
<evidence type="ECO:0000313" key="3">
    <source>
        <dbReference type="EMBL" id="VFU00414.1"/>
    </source>
</evidence>
<evidence type="ECO:0000259" key="1">
    <source>
        <dbReference type="PROSITE" id="PS51186"/>
    </source>
</evidence>
<evidence type="ECO:0000313" key="4">
    <source>
        <dbReference type="Proteomes" id="UP000332933"/>
    </source>
</evidence>
<dbReference type="AlphaFoldDB" id="A0A485LNW1"/>
<dbReference type="InterPro" id="IPR000182">
    <property type="entry name" value="GNAT_dom"/>
</dbReference>
<evidence type="ECO:0000313" key="2">
    <source>
        <dbReference type="EMBL" id="KAF0684243.1"/>
    </source>
</evidence>
<name>A0A485LNW1_9STRA</name>
<proteinExistence type="predicted"/>
<accession>A0A485LNW1</accession>
<sequence length="210" mass="23705">MGERNECRFYDNAFSLADTGYFDFGICNRSPDMPLTVRPAHISDVDAILHGANQAFMVYSYYKNEGYRARFTEEDIRGLMTAPDSLIFVAEDDTTGRLCGCIHVAWETTPTGTLKGMLGKLCAFEGFEGRGVGTRLTQAAEAHVMQQSECGDVTMELFVISVMKPLFAYYEKQGYRLQGRTYDPPIFDAMVQPAFRDQIFLVYMDKVLAR</sequence>
<reference evidence="2" key="2">
    <citation type="submission" date="2019-06" db="EMBL/GenBank/DDBJ databases">
        <title>Genomics analysis of Aphanomyces spp. identifies a new class of oomycete effector associated with host adaptation.</title>
        <authorList>
            <person name="Gaulin E."/>
        </authorList>
    </citation>
    <scope>NUCLEOTIDE SEQUENCE</scope>
    <source>
        <strain evidence="2">CBS 578.67</strain>
    </source>
</reference>
<dbReference type="GO" id="GO:0016747">
    <property type="term" value="F:acyltransferase activity, transferring groups other than amino-acyl groups"/>
    <property type="evidence" value="ECO:0007669"/>
    <property type="project" value="InterPro"/>
</dbReference>
<protein>
    <submittedName>
        <fullName evidence="3">Aste57867_23769 protein</fullName>
    </submittedName>
</protein>
<reference evidence="3 4" key="1">
    <citation type="submission" date="2019-03" db="EMBL/GenBank/DDBJ databases">
        <authorList>
            <person name="Gaulin E."/>
            <person name="Dumas B."/>
        </authorList>
    </citation>
    <scope>NUCLEOTIDE SEQUENCE [LARGE SCALE GENOMIC DNA]</scope>
    <source>
        <strain evidence="3">CBS 568.67</strain>
    </source>
</reference>
<dbReference type="PROSITE" id="PS51186">
    <property type="entry name" value="GNAT"/>
    <property type="match status" value="1"/>
</dbReference>